<dbReference type="InterPro" id="IPR027417">
    <property type="entry name" value="P-loop_NTPase"/>
</dbReference>
<gene>
    <name evidence="5" type="ORF">D5R40_08040</name>
</gene>
<evidence type="ECO:0000259" key="4">
    <source>
        <dbReference type="Pfam" id="PF00685"/>
    </source>
</evidence>
<dbReference type="SUPFAM" id="SSF48452">
    <property type="entry name" value="TPR-like"/>
    <property type="match status" value="2"/>
</dbReference>
<dbReference type="Gene3D" id="3.40.50.300">
    <property type="entry name" value="P-loop containing nucleotide triphosphate hydrolases"/>
    <property type="match status" value="1"/>
</dbReference>
<evidence type="ECO:0000313" key="6">
    <source>
        <dbReference type="Proteomes" id="UP000269154"/>
    </source>
</evidence>
<dbReference type="Pfam" id="PF13414">
    <property type="entry name" value="TPR_11"/>
    <property type="match status" value="2"/>
</dbReference>
<name>A0A3N6QRB9_9CYAN</name>
<feature type="repeat" description="TPR" evidence="3">
    <location>
        <begin position="264"/>
        <end position="297"/>
    </location>
</feature>
<keyword evidence="6" id="KW-1185">Reference proteome</keyword>
<proteinExistence type="predicted"/>
<dbReference type="PANTHER" id="PTHR10605:SF56">
    <property type="entry name" value="BIFUNCTIONAL HEPARAN SULFATE N-DEACETYLASE_N-SULFOTRANSFERASE"/>
    <property type="match status" value="1"/>
</dbReference>
<dbReference type="OrthoDB" id="9797480at2"/>
<feature type="domain" description="Sulfotransferase" evidence="4">
    <location>
        <begin position="385"/>
        <end position="579"/>
    </location>
</feature>
<keyword evidence="2" id="KW-0325">Glycoprotein</keyword>
<dbReference type="EMBL" id="RCBY01000031">
    <property type="protein sequence ID" value="RQH48245.1"/>
    <property type="molecule type" value="Genomic_DNA"/>
</dbReference>
<protein>
    <submittedName>
        <fullName evidence="5">Sulfotransferase family protein</fullName>
    </submittedName>
</protein>
<keyword evidence="1 5" id="KW-0808">Transferase</keyword>
<reference evidence="5 6" key="1">
    <citation type="journal article" date="2018" name="ACS Chem. Biol.">
        <title>Ketoreductase domain dysfunction expands chemodiversity: malyngamide biosynthesis in the cyanobacterium Okeania hirsuta.</title>
        <authorList>
            <person name="Moss N.A."/>
            <person name="Leao T."/>
            <person name="Rankin M."/>
            <person name="McCullough T.M."/>
            <person name="Qu P."/>
            <person name="Korobeynikov A."/>
            <person name="Smith J.L."/>
            <person name="Gerwick L."/>
            <person name="Gerwick W.H."/>
        </authorList>
    </citation>
    <scope>NUCLEOTIDE SEQUENCE [LARGE SCALE GENOMIC DNA]</scope>
    <source>
        <strain evidence="5 6">PAB10Feb10-1</strain>
    </source>
</reference>
<dbReference type="GO" id="GO:0008146">
    <property type="term" value="F:sulfotransferase activity"/>
    <property type="evidence" value="ECO:0007669"/>
    <property type="project" value="InterPro"/>
</dbReference>
<dbReference type="Gene3D" id="1.25.40.10">
    <property type="entry name" value="Tetratricopeptide repeat domain"/>
    <property type="match status" value="4"/>
</dbReference>
<dbReference type="InterPro" id="IPR019734">
    <property type="entry name" value="TPR_rpt"/>
</dbReference>
<dbReference type="RefSeq" id="WP_124146303.1">
    <property type="nucleotide sequence ID" value="NZ_CAWOKI010000149.1"/>
</dbReference>
<organism evidence="5 6">
    <name type="scientific">Okeania hirsuta</name>
    <dbReference type="NCBI Taxonomy" id="1458930"/>
    <lineage>
        <taxon>Bacteria</taxon>
        <taxon>Bacillati</taxon>
        <taxon>Cyanobacteriota</taxon>
        <taxon>Cyanophyceae</taxon>
        <taxon>Oscillatoriophycideae</taxon>
        <taxon>Oscillatoriales</taxon>
        <taxon>Microcoleaceae</taxon>
        <taxon>Okeania</taxon>
    </lineage>
</organism>
<comment type="caution">
    <text evidence="5">The sequence shown here is derived from an EMBL/GenBank/DDBJ whole genome shotgun (WGS) entry which is preliminary data.</text>
</comment>
<dbReference type="PROSITE" id="PS50005">
    <property type="entry name" value="TPR"/>
    <property type="match status" value="4"/>
</dbReference>
<dbReference type="PROSITE" id="PS50293">
    <property type="entry name" value="TPR_REGION"/>
    <property type="match status" value="1"/>
</dbReference>
<dbReference type="InterPro" id="IPR000863">
    <property type="entry name" value="Sulfotransferase_dom"/>
</dbReference>
<evidence type="ECO:0000313" key="5">
    <source>
        <dbReference type="EMBL" id="RQH48245.1"/>
    </source>
</evidence>
<dbReference type="Pfam" id="PF00685">
    <property type="entry name" value="Sulfotransfer_1"/>
    <property type="match status" value="1"/>
</dbReference>
<keyword evidence="3" id="KW-0802">TPR repeat</keyword>
<dbReference type="AlphaFoldDB" id="A0A3N6QRB9"/>
<feature type="repeat" description="TPR" evidence="3">
    <location>
        <begin position="12"/>
        <end position="45"/>
    </location>
</feature>
<dbReference type="Pfam" id="PF13181">
    <property type="entry name" value="TPR_8"/>
    <property type="match status" value="1"/>
</dbReference>
<feature type="repeat" description="TPR" evidence="3">
    <location>
        <begin position="114"/>
        <end position="147"/>
    </location>
</feature>
<dbReference type="PANTHER" id="PTHR10605">
    <property type="entry name" value="HEPARAN SULFATE SULFOTRANSFERASE"/>
    <property type="match status" value="1"/>
</dbReference>
<dbReference type="SUPFAM" id="SSF52540">
    <property type="entry name" value="P-loop containing nucleoside triphosphate hydrolases"/>
    <property type="match status" value="1"/>
</dbReference>
<sequence length="623" mass="74387">MSSSTNFNPNTPEEYAKLATIYAKQKKWELAIENYRQAIILKPNFSWYYYHLAQVLHQQESWNEAIKYYYRAIELNHNFSWSHYNLGDALSKLQRWEDAVNAYKNAIKIERIFPWSYYNLGNALVELQKWDEAIYNYIYVVKLQPGAPGIYSKLGDALEQKYNSDIDAAIQDYHQAIQHQGQHLIYDKLLEFLQDNPNLFVEIANNLAKADKNNGAIIFYKIALEVNQDDLEICHKLQQVLDKKYQLSQEILELRKKIELNPNSKSYYNLGIALTRQQKWDEAVVAYRQAIEINPDLSWWFYYNIWEAFAREDQLSEILTFFQKFHKSNPDSYWSYLNIGEALTRLNKIEEAIPYYQTTCYQQTQKLYPELVSQPWNLEEVQGPNFIIIGVHKGGTTSLYSYLTQHPQIVPPIKKEMDFWSWKFNESINWYLAHFPAISEKKNFLTGEASPSYFDYPNAARRIFQVFPKVKLIILLRNPVDRAISQYYQWLRLNWENRSFEEAIQLDLEQLTKAPEKVNYWMKELNYLARGVYVEFFQEWMSLFPREQFLILKSEDFYAHPEVTMGKVLKFLDLPEYQLSEYKNYNIGNYSPIDSSIRRSLNDYFQIHNQRLEEYLGMKFHWD</sequence>
<dbReference type="InterPro" id="IPR037359">
    <property type="entry name" value="NST/OST"/>
</dbReference>
<dbReference type="Pfam" id="PF00515">
    <property type="entry name" value="TPR_1"/>
    <property type="match status" value="1"/>
</dbReference>
<dbReference type="InterPro" id="IPR011990">
    <property type="entry name" value="TPR-like_helical_dom_sf"/>
</dbReference>
<dbReference type="Proteomes" id="UP000269154">
    <property type="component" value="Unassembled WGS sequence"/>
</dbReference>
<dbReference type="SMART" id="SM00028">
    <property type="entry name" value="TPR"/>
    <property type="match status" value="8"/>
</dbReference>
<evidence type="ECO:0000256" key="3">
    <source>
        <dbReference type="PROSITE-ProRule" id="PRU00339"/>
    </source>
</evidence>
<evidence type="ECO:0000256" key="2">
    <source>
        <dbReference type="ARBA" id="ARBA00023180"/>
    </source>
</evidence>
<feature type="repeat" description="TPR" evidence="3">
    <location>
        <begin position="46"/>
        <end position="79"/>
    </location>
</feature>
<evidence type="ECO:0000256" key="1">
    <source>
        <dbReference type="ARBA" id="ARBA00022679"/>
    </source>
</evidence>
<accession>A0A3N6QRB9</accession>